<dbReference type="GO" id="GO:0005576">
    <property type="term" value="C:extracellular region"/>
    <property type="evidence" value="ECO:0007669"/>
    <property type="project" value="UniProtKB-SubCell"/>
</dbReference>
<evidence type="ECO:0000256" key="9">
    <source>
        <dbReference type="ARBA" id="ARBA00029594"/>
    </source>
</evidence>
<dbReference type="EMBL" id="BMES01000001">
    <property type="protein sequence ID" value="GGH07982.1"/>
    <property type="molecule type" value="Genomic_DNA"/>
</dbReference>
<evidence type="ECO:0000256" key="7">
    <source>
        <dbReference type="ARBA" id="ARBA00022801"/>
    </source>
</evidence>
<proteinExistence type="predicted"/>
<dbReference type="Proteomes" id="UP000603912">
    <property type="component" value="Unassembled WGS sequence"/>
</dbReference>
<keyword evidence="7" id="KW-0378">Hydrolase</keyword>
<sequence length="500" mass="56099">MPREPVLKIDESYADLIESDAPARREPILQPGRNCWRVEAAPRAAVLVDGASYFGALEATLRKARRSVLIAGWDFDSRIRLRQDAPESESPQLGEFLLQLVEANPQLEVRILVWSVAVVHAPSAPTELLIGREWLKHPRITLKLDNTQPLYAAHHQKIVCVDDKLAFVGGIDLTVGRWDRDPHAPEDPARLDPDGERYDPVHDVQMAVDGDAARAVAELFRARWTVATGETSRPEVVAHDPWPDHVAPDFRDAFVGVARTMPGYAGRSEVTEVATLNTDALLAAQRIVYIEAQYLTTPAIGRALIRLLAKPDGPEVVVVMTRASRGFVEHYAMGSNRDRLIRRLKRSDHHGRLRVCFPVVTDQKGEEQHVMVHAKVIIVDDVFMRIGSSNLNNRSIALDTECDLAIEGMRPAHRDAIARVRDTLMAEHVGADAATLRDAVERHGSYVDALDALGHDGRRLHCFEGWRTKGPTRPIFGTFLLDPRRPFWPSRLRRKPKRIR</sequence>
<evidence type="ECO:0000256" key="8">
    <source>
        <dbReference type="ARBA" id="ARBA00023098"/>
    </source>
</evidence>
<dbReference type="PANTHER" id="PTHR18896:SF76">
    <property type="entry name" value="PHOSPHOLIPASE"/>
    <property type="match status" value="1"/>
</dbReference>
<dbReference type="CDD" id="cd09140">
    <property type="entry name" value="PLDc_vPLD1_2_like_bac_1"/>
    <property type="match status" value="1"/>
</dbReference>
<keyword evidence="5" id="KW-0964">Secreted</keyword>
<evidence type="ECO:0000256" key="6">
    <source>
        <dbReference type="ARBA" id="ARBA00022737"/>
    </source>
</evidence>
<comment type="caution">
    <text evidence="11">The sequence shown here is derived from an EMBL/GenBank/DDBJ whole genome shotgun (WGS) entry which is preliminary data.</text>
</comment>
<feature type="domain" description="PLD phosphodiesterase" evidence="10">
    <location>
        <begin position="368"/>
        <end position="395"/>
    </location>
</feature>
<reference evidence="11" key="1">
    <citation type="journal article" date="2014" name="Int. J. Syst. Evol. Microbiol.">
        <title>Complete genome sequence of Corynebacterium casei LMG S-19264T (=DSM 44701T), isolated from a smear-ripened cheese.</title>
        <authorList>
            <consortium name="US DOE Joint Genome Institute (JGI-PGF)"/>
            <person name="Walter F."/>
            <person name="Albersmeier A."/>
            <person name="Kalinowski J."/>
            <person name="Ruckert C."/>
        </authorList>
    </citation>
    <scope>NUCLEOTIDE SEQUENCE</scope>
    <source>
        <strain evidence="11">CGMCC 1.12214</strain>
    </source>
</reference>
<keyword evidence="12" id="KW-1185">Reference proteome</keyword>
<dbReference type="PROSITE" id="PS50035">
    <property type="entry name" value="PLD"/>
    <property type="match status" value="2"/>
</dbReference>
<evidence type="ECO:0000313" key="12">
    <source>
        <dbReference type="Proteomes" id="UP000603912"/>
    </source>
</evidence>
<evidence type="ECO:0000256" key="1">
    <source>
        <dbReference type="ARBA" id="ARBA00000798"/>
    </source>
</evidence>
<dbReference type="InterPro" id="IPR015679">
    <property type="entry name" value="PLipase_D_fam"/>
</dbReference>
<gene>
    <name evidence="11" type="ORF">GCM10007036_03200</name>
</gene>
<evidence type="ECO:0000259" key="10">
    <source>
        <dbReference type="PROSITE" id="PS50035"/>
    </source>
</evidence>
<evidence type="ECO:0000256" key="4">
    <source>
        <dbReference type="ARBA" id="ARBA00018392"/>
    </source>
</evidence>
<reference evidence="11" key="2">
    <citation type="submission" date="2020-09" db="EMBL/GenBank/DDBJ databases">
        <authorList>
            <person name="Sun Q."/>
            <person name="Zhou Y."/>
        </authorList>
    </citation>
    <scope>NUCLEOTIDE SEQUENCE</scope>
    <source>
        <strain evidence="11">CGMCC 1.12214</strain>
    </source>
</reference>
<accession>A0A917MG14</accession>
<dbReference type="InterPro" id="IPR001736">
    <property type="entry name" value="PLipase_D/transphosphatidylase"/>
</dbReference>
<dbReference type="PANTHER" id="PTHR18896">
    <property type="entry name" value="PHOSPHOLIPASE D"/>
    <property type="match status" value="1"/>
</dbReference>
<dbReference type="CDD" id="cd09143">
    <property type="entry name" value="PLDc_vPLD1_2_like_bac_2"/>
    <property type="match status" value="1"/>
</dbReference>
<dbReference type="SUPFAM" id="SSF56024">
    <property type="entry name" value="Phospholipase D/nuclease"/>
    <property type="match status" value="2"/>
</dbReference>
<dbReference type="GO" id="GO:0004630">
    <property type="term" value="F:phospholipase D activity"/>
    <property type="evidence" value="ECO:0007669"/>
    <property type="project" value="UniProtKB-EC"/>
</dbReference>
<dbReference type="Pfam" id="PF13091">
    <property type="entry name" value="PLDc_2"/>
    <property type="match status" value="1"/>
</dbReference>
<name>A0A917MG14_9HYPH</name>
<organism evidence="11 12">
    <name type="scientific">Alsobacter metallidurans</name>
    <dbReference type="NCBI Taxonomy" id="340221"/>
    <lineage>
        <taxon>Bacteria</taxon>
        <taxon>Pseudomonadati</taxon>
        <taxon>Pseudomonadota</taxon>
        <taxon>Alphaproteobacteria</taxon>
        <taxon>Hyphomicrobiales</taxon>
        <taxon>Alsobacteraceae</taxon>
        <taxon>Alsobacter</taxon>
    </lineage>
</organism>
<evidence type="ECO:0000256" key="3">
    <source>
        <dbReference type="ARBA" id="ARBA00004613"/>
    </source>
</evidence>
<comment type="subcellular location">
    <subcellularLocation>
        <location evidence="3">Secreted</location>
    </subcellularLocation>
</comment>
<keyword evidence="6" id="KW-0677">Repeat</keyword>
<dbReference type="GO" id="GO:0009395">
    <property type="term" value="P:phospholipid catabolic process"/>
    <property type="evidence" value="ECO:0007669"/>
    <property type="project" value="TreeGrafter"/>
</dbReference>
<dbReference type="Gene3D" id="3.30.870.10">
    <property type="entry name" value="Endonuclease Chain A"/>
    <property type="match status" value="2"/>
</dbReference>
<feature type="domain" description="PLD phosphodiesterase" evidence="10">
    <location>
        <begin position="150"/>
        <end position="177"/>
    </location>
</feature>
<dbReference type="SMART" id="SM00155">
    <property type="entry name" value="PLDc"/>
    <property type="match status" value="2"/>
</dbReference>
<dbReference type="InterPro" id="IPR025202">
    <property type="entry name" value="PLD-like_dom"/>
</dbReference>
<dbReference type="Pfam" id="PF00614">
    <property type="entry name" value="PLDc"/>
    <property type="match status" value="1"/>
</dbReference>
<comment type="catalytic activity">
    <reaction evidence="1">
        <text>a 1,2-diacyl-sn-glycero-3-phosphocholine + H2O = a 1,2-diacyl-sn-glycero-3-phosphate + choline + H(+)</text>
        <dbReference type="Rhea" id="RHEA:14445"/>
        <dbReference type="ChEBI" id="CHEBI:15354"/>
        <dbReference type="ChEBI" id="CHEBI:15377"/>
        <dbReference type="ChEBI" id="CHEBI:15378"/>
        <dbReference type="ChEBI" id="CHEBI:57643"/>
        <dbReference type="ChEBI" id="CHEBI:58608"/>
        <dbReference type="EC" id="3.1.4.4"/>
    </reaction>
</comment>
<evidence type="ECO:0000313" key="11">
    <source>
        <dbReference type="EMBL" id="GGH07982.1"/>
    </source>
</evidence>
<evidence type="ECO:0000256" key="2">
    <source>
        <dbReference type="ARBA" id="ARBA00003145"/>
    </source>
</evidence>
<dbReference type="AlphaFoldDB" id="A0A917MG14"/>
<keyword evidence="8" id="KW-0443">Lipid metabolism</keyword>
<evidence type="ECO:0000256" key="5">
    <source>
        <dbReference type="ARBA" id="ARBA00022525"/>
    </source>
</evidence>
<comment type="function">
    <text evidence="2">Could be a virulence factor.</text>
</comment>
<protein>
    <recommendedName>
        <fullName evidence="4">Phospholipase D</fullName>
    </recommendedName>
    <alternativeName>
        <fullName evidence="9">Choline phosphatase</fullName>
    </alternativeName>
</protein>